<reference evidence="4" key="1">
    <citation type="submission" date="2013-04" db="EMBL/GenBank/DDBJ databases">
        <title>The genome sequencing project of 58 acetic acid bacteria.</title>
        <authorList>
            <person name="Okamoto-Kainuma A."/>
            <person name="Ishikawa M."/>
            <person name="Umino S."/>
            <person name="Koizumi Y."/>
            <person name="Shiwa Y."/>
            <person name="Yoshikawa H."/>
            <person name="Matsutani M."/>
            <person name="Matsushita K."/>
        </authorList>
    </citation>
    <scope>NUCLEOTIDE SEQUENCE</scope>
    <source>
        <strain evidence="4">NRIC 0228</strain>
    </source>
</reference>
<comment type="caution">
    <text evidence="4">The sequence shown here is derived from an EMBL/GenBank/DDBJ whole genome shotgun (WGS) entry which is preliminary data.</text>
</comment>
<dbReference type="Proteomes" id="UP001061070">
    <property type="component" value="Unassembled WGS sequence"/>
</dbReference>
<dbReference type="InterPro" id="IPR009057">
    <property type="entry name" value="Homeodomain-like_sf"/>
</dbReference>
<dbReference type="PANTHER" id="PTHR43436">
    <property type="entry name" value="ARAC-FAMILY TRANSCRIPTIONAL REGULATOR"/>
    <property type="match status" value="1"/>
</dbReference>
<protein>
    <submittedName>
        <fullName evidence="4">AraC family transcriptional regulator</fullName>
    </submittedName>
</protein>
<dbReference type="SUPFAM" id="SSF46689">
    <property type="entry name" value="Homeodomain-like"/>
    <property type="match status" value="2"/>
</dbReference>
<evidence type="ECO:0000256" key="1">
    <source>
        <dbReference type="ARBA" id="ARBA00023015"/>
    </source>
</evidence>
<sequence length="301" mass="33271">MSSSLARAVTCYLDGQGHGTDGLFTTAFDSMNIIRLSEKTPPNGMVYKPSLCITLQGAKEVEFGDAIFEYGSMAFLLVSIEIPALGRVTEASQECPYIGITIDLDAGILREVMAELTQPPLPSNDQGIGVFVADLSEDLSDCIRRLIRLLDNPAAPPILWPAIMREICFWLLTGPHAGEVCKLVLPDSHMQRVAEAVHLLRANFAKPVRIERLAAVARMSLSSFHQHFKMLTSMTPLQYQKQLRLLEARRLMVSEGFNVSHAAFEVGYESASQFSRDYVRSFGTAPKRDVMELTSLSTDPC</sequence>
<dbReference type="Pfam" id="PF06719">
    <property type="entry name" value="AraC_N"/>
    <property type="match status" value="1"/>
</dbReference>
<accession>A0ABQ0Q9C1</accession>
<feature type="domain" description="HTH araC/xylS-type" evidence="3">
    <location>
        <begin position="194"/>
        <end position="292"/>
    </location>
</feature>
<evidence type="ECO:0000256" key="2">
    <source>
        <dbReference type="ARBA" id="ARBA00023163"/>
    </source>
</evidence>
<gene>
    <name evidence="4" type="ORF">AA0228_0807</name>
</gene>
<keyword evidence="2" id="KW-0804">Transcription</keyword>
<dbReference type="PROSITE" id="PS01124">
    <property type="entry name" value="HTH_ARAC_FAMILY_2"/>
    <property type="match status" value="1"/>
</dbReference>
<evidence type="ECO:0000313" key="5">
    <source>
        <dbReference type="Proteomes" id="UP001061070"/>
    </source>
</evidence>
<organism evidence="4 5">
    <name type="scientific">Gluconobacter frateurii NRIC 0228</name>
    <dbReference type="NCBI Taxonomy" id="1307946"/>
    <lineage>
        <taxon>Bacteria</taxon>
        <taxon>Pseudomonadati</taxon>
        <taxon>Pseudomonadota</taxon>
        <taxon>Alphaproteobacteria</taxon>
        <taxon>Acetobacterales</taxon>
        <taxon>Acetobacteraceae</taxon>
        <taxon>Gluconobacter</taxon>
    </lineage>
</organism>
<name>A0ABQ0Q9C1_9PROT</name>
<dbReference type="EMBL" id="BAQW01000004">
    <property type="protein sequence ID" value="GBR09796.1"/>
    <property type="molecule type" value="Genomic_DNA"/>
</dbReference>
<dbReference type="SMART" id="SM00342">
    <property type="entry name" value="HTH_ARAC"/>
    <property type="match status" value="1"/>
</dbReference>
<dbReference type="InterPro" id="IPR009594">
    <property type="entry name" value="Tscrpt_reg_HTH_AraC_N"/>
</dbReference>
<dbReference type="InterPro" id="IPR018060">
    <property type="entry name" value="HTH_AraC"/>
</dbReference>
<dbReference type="PANTHER" id="PTHR43436:SF1">
    <property type="entry name" value="TRANSCRIPTIONAL REGULATORY PROTEIN"/>
    <property type="match status" value="1"/>
</dbReference>
<keyword evidence="1" id="KW-0805">Transcription regulation</keyword>
<dbReference type="RefSeq" id="WP_099181419.1">
    <property type="nucleotide sequence ID" value="NZ_BAQW01000004.1"/>
</dbReference>
<dbReference type="Gene3D" id="1.10.10.60">
    <property type="entry name" value="Homeodomain-like"/>
    <property type="match status" value="2"/>
</dbReference>
<dbReference type="Pfam" id="PF12833">
    <property type="entry name" value="HTH_18"/>
    <property type="match status" value="1"/>
</dbReference>
<evidence type="ECO:0000313" key="4">
    <source>
        <dbReference type="EMBL" id="GBR09796.1"/>
    </source>
</evidence>
<keyword evidence="5" id="KW-1185">Reference proteome</keyword>
<proteinExistence type="predicted"/>
<evidence type="ECO:0000259" key="3">
    <source>
        <dbReference type="PROSITE" id="PS01124"/>
    </source>
</evidence>